<dbReference type="Gene3D" id="3.10.450.50">
    <property type="match status" value="1"/>
</dbReference>
<comment type="caution">
    <text evidence="2">The sequence shown here is derived from an EMBL/GenBank/DDBJ whole genome shotgun (WGS) entry which is preliminary data.</text>
</comment>
<dbReference type="Gene3D" id="3.30.70.100">
    <property type="match status" value="1"/>
</dbReference>
<dbReference type="Proteomes" id="UP001548713">
    <property type="component" value="Unassembled WGS sequence"/>
</dbReference>
<sequence>MSPDHLKRNERELAALRDDIEAGRDGPVLMLNLNTYKAEAGFPDGAPYRAYMDALAALLKVSGGRILWRHAVLGQMVGGPEPFHEALGIWYPSGQAFLSQPTMPGADENYRLRAQCVERATIHRCGAAERPLEAHKALVRAFFAALANAELPDALLTDDMTGWSTTQGTMSKAAYQNVIGLLARMVAQPLTFTIDAITAEDDRALAEVRSSGRLVDGTEYANTYVFAFRFREGRICSIAEHFNALVVQETMIPLMAKLNGAPA</sequence>
<reference evidence="2 3" key="1">
    <citation type="submission" date="2024-07" db="EMBL/GenBank/DDBJ databases">
        <title>Novosphingobium kalidii RD2P27.</title>
        <authorList>
            <person name="Sun J.-Q."/>
        </authorList>
    </citation>
    <scope>NUCLEOTIDE SEQUENCE [LARGE SCALE GENOMIC DNA]</scope>
    <source>
        <strain evidence="2 3">RD2P27</strain>
    </source>
</reference>
<gene>
    <name evidence="2" type="ORF">ABVV53_13525</name>
</gene>
<evidence type="ECO:0000313" key="2">
    <source>
        <dbReference type="EMBL" id="MET1756460.1"/>
    </source>
</evidence>
<evidence type="ECO:0000259" key="1">
    <source>
        <dbReference type="Pfam" id="PF12680"/>
    </source>
</evidence>
<organism evidence="2 3">
    <name type="scientific">Novosphingobium kalidii</name>
    <dbReference type="NCBI Taxonomy" id="3230299"/>
    <lineage>
        <taxon>Bacteria</taxon>
        <taxon>Pseudomonadati</taxon>
        <taxon>Pseudomonadota</taxon>
        <taxon>Alphaproteobacteria</taxon>
        <taxon>Sphingomonadales</taxon>
        <taxon>Sphingomonadaceae</taxon>
        <taxon>Novosphingobium</taxon>
    </lineage>
</organism>
<dbReference type="SUPFAM" id="SSF54427">
    <property type="entry name" value="NTF2-like"/>
    <property type="match status" value="1"/>
</dbReference>
<dbReference type="InterPro" id="IPR032710">
    <property type="entry name" value="NTF2-like_dom_sf"/>
</dbReference>
<dbReference type="EMBL" id="JBEWLY010000021">
    <property type="protein sequence ID" value="MET1756460.1"/>
    <property type="molecule type" value="Genomic_DNA"/>
</dbReference>
<evidence type="ECO:0000313" key="3">
    <source>
        <dbReference type="Proteomes" id="UP001548713"/>
    </source>
</evidence>
<name>A0ABV2D3L0_9SPHN</name>
<keyword evidence="3" id="KW-1185">Reference proteome</keyword>
<accession>A0ABV2D3L0</accession>
<dbReference type="InterPro" id="IPR037401">
    <property type="entry name" value="SnoaL-like"/>
</dbReference>
<protein>
    <submittedName>
        <fullName evidence="2">Nuclear transport factor 2 family protein</fullName>
    </submittedName>
</protein>
<proteinExistence type="predicted"/>
<feature type="domain" description="SnoaL-like" evidence="1">
    <location>
        <begin position="139"/>
        <end position="237"/>
    </location>
</feature>
<dbReference type="RefSeq" id="WP_353984950.1">
    <property type="nucleotide sequence ID" value="NZ_JBEWLY010000021.1"/>
</dbReference>
<dbReference type="Pfam" id="PF12680">
    <property type="entry name" value="SnoaL_2"/>
    <property type="match status" value="1"/>
</dbReference>